<keyword evidence="3" id="KW-1185">Reference proteome</keyword>
<dbReference type="VEuPathDB" id="FungiDB:ACJ73_08953"/>
<sequence>MAGIADVHPLLPAIGWRNESFPAAPHAPKVQTMESWTTVIFPSLISSNTQTRIETFTVSRPDDGIFTHQKSISITELGPQHSHGGIASTELSLFKFATTSATYTRYIKPNLDTRTRTKIFTAFRPDGGSFTDQKSRSITEMTVIHEHSHEHIPFTELVPFKSTTSSTAHTRHIKPDSDTQTRIAILTVFRSDGSISTRQESISVTEVTLSPQHNPGRNPFIDLAPFKPATSGLAHTR</sequence>
<evidence type="ECO:0000313" key="3">
    <source>
        <dbReference type="Proteomes" id="UP000242791"/>
    </source>
</evidence>
<feature type="region of interest" description="Disordered" evidence="1">
    <location>
        <begin position="206"/>
        <end position="237"/>
    </location>
</feature>
<organism evidence="2 3">
    <name type="scientific">Blastomyces percursus</name>
    <dbReference type="NCBI Taxonomy" id="1658174"/>
    <lineage>
        <taxon>Eukaryota</taxon>
        <taxon>Fungi</taxon>
        <taxon>Dikarya</taxon>
        <taxon>Ascomycota</taxon>
        <taxon>Pezizomycotina</taxon>
        <taxon>Eurotiomycetes</taxon>
        <taxon>Eurotiomycetidae</taxon>
        <taxon>Onygenales</taxon>
        <taxon>Ajellomycetaceae</taxon>
        <taxon>Blastomyces</taxon>
    </lineage>
</organism>
<name>A0A1J9PH42_9EURO</name>
<dbReference type="Proteomes" id="UP000242791">
    <property type="component" value="Unassembled WGS sequence"/>
</dbReference>
<evidence type="ECO:0000313" key="2">
    <source>
        <dbReference type="EMBL" id="OJD15745.1"/>
    </source>
</evidence>
<reference evidence="2 3" key="1">
    <citation type="submission" date="2015-08" db="EMBL/GenBank/DDBJ databases">
        <title>Emmonsia species relationships and genome sequence.</title>
        <authorList>
            <person name="Cuomo C.A."/>
            <person name="Schwartz I.S."/>
            <person name="Kenyon C."/>
            <person name="De Hoog G.S."/>
            <person name="Govender N.P."/>
            <person name="Botha A."/>
            <person name="Moreno L."/>
            <person name="De Vries M."/>
            <person name="Munoz J.F."/>
            <person name="Stielow J.B."/>
        </authorList>
    </citation>
    <scope>NUCLEOTIDE SEQUENCE [LARGE SCALE GENOMIC DNA]</scope>
    <source>
        <strain evidence="2 3">EI222</strain>
    </source>
</reference>
<dbReference type="OrthoDB" id="4212103at2759"/>
<protein>
    <submittedName>
        <fullName evidence="2">Uncharacterized protein</fullName>
    </submittedName>
</protein>
<gene>
    <name evidence="2" type="ORF">ACJ73_08953</name>
</gene>
<dbReference type="AlphaFoldDB" id="A0A1J9PH42"/>
<proteinExistence type="predicted"/>
<dbReference type="EMBL" id="LGTZ01002301">
    <property type="protein sequence ID" value="OJD15745.1"/>
    <property type="molecule type" value="Genomic_DNA"/>
</dbReference>
<feature type="non-terminal residue" evidence="2">
    <location>
        <position position="237"/>
    </location>
</feature>
<feature type="compositionally biased region" description="Polar residues" evidence="1">
    <location>
        <begin position="206"/>
        <end position="215"/>
    </location>
</feature>
<evidence type="ECO:0000256" key="1">
    <source>
        <dbReference type="SAM" id="MobiDB-lite"/>
    </source>
</evidence>
<accession>A0A1J9PH42</accession>
<comment type="caution">
    <text evidence="2">The sequence shown here is derived from an EMBL/GenBank/DDBJ whole genome shotgun (WGS) entry which is preliminary data.</text>
</comment>